<keyword evidence="2" id="KW-1185">Reference proteome</keyword>
<protein>
    <submittedName>
        <fullName evidence="1">Unnamed protein product</fullName>
    </submittedName>
</protein>
<evidence type="ECO:0000313" key="1">
    <source>
        <dbReference type="EMBL" id="GME73792.1"/>
    </source>
</evidence>
<sequence length="70" mass="7449">MHGAWTDFPVPTTIPVPPASRYHASTNQPPPPPPPQPLYYGAYSGLQCTTAVIAQCAGMVLTLSNNARTQ</sequence>
<comment type="caution">
    <text evidence="1">The sequence shown here is derived from an EMBL/GenBank/DDBJ whole genome shotgun (WGS) entry which is preliminary data.</text>
</comment>
<gene>
    <name evidence="1" type="ORF">Amon02_000153500</name>
</gene>
<reference evidence="1" key="1">
    <citation type="submission" date="2023-04" db="EMBL/GenBank/DDBJ databases">
        <title>Ambrosiozyma monospora NBRC 10751.</title>
        <authorList>
            <person name="Ichikawa N."/>
            <person name="Sato H."/>
            <person name="Tonouchi N."/>
        </authorList>
    </citation>
    <scope>NUCLEOTIDE SEQUENCE</scope>
    <source>
        <strain evidence="1">NBRC 10751</strain>
    </source>
</reference>
<evidence type="ECO:0000313" key="2">
    <source>
        <dbReference type="Proteomes" id="UP001165064"/>
    </source>
</evidence>
<dbReference type="EMBL" id="BSXS01000758">
    <property type="protein sequence ID" value="GME73792.1"/>
    <property type="molecule type" value="Genomic_DNA"/>
</dbReference>
<name>A0ACB5SVG9_AMBMO</name>
<organism evidence="1 2">
    <name type="scientific">Ambrosiozyma monospora</name>
    <name type="common">Yeast</name>
    <name type="synonym">Endomycopsis monosporus</name>
    <dbReference type="NCBI Taxonomy" id="43982"/>
    <lineage>
        <taxon>Eukaryota</taxon>
        <taxon>Fungi</taxon>
        <taxon>Dikarya</taxon>
        <taxon>Ascomycota</taxon>
        <taxon>Saccharomycotina</taxon>
        <taxon>Pichiomycetes</taxon>
        <taxon>Pichiales</taxon>
        <taxon>Pichiaceae</taxon>
        <taxon>Ambrosiozyma</taxon>
    </lineage>
</organism>
<dbReference type="Proteomes" id="UP001165064">
    <property type="component" value="Unassembled WGS sequence"/>
</dbReference>
<accession>A0ACB5SVG9</accession>
<proteinExistence type="predicted"/>